<protein>
    <submittedName>
        <fullName evidence="2">Uncharacterized protein</fullName>
    </submittedName>
</protein>
<evidence type="ECO:0000313" key="3">
    <source>
        <dbReference type="Proteomes" id="UP000280104"/>
    </source>
</evidence>
<accession>A0A7H4LN38</accession>
<dbReference type="EMBL" id="LS480641">
    <property type="protein sequence ID" value="SPT20027.1"/>
    <property type="molecule type" value="Genomic_DNA"/>
</dbReference>
<evidence type="ECO:0000256" key="1">
    <source>
        <dbReference type="SAM" id="MobiDB-lite"/>
    </source>
</evidence>
<proteinExistence type="predicted"/>
<dbReference type="AlphaFoldDB" id="A0A7H4LN38"/>
<dbReference type="PANTHER" id="PTHR36766">
    <property type="entry name" value="PLANT BROAD-SPECTRUM MILDEW RESISTANCE PROTEIN RPW8"/>
    <property type="match status" value="1"/>
</dbReference>
<evidence type="ECO:0000313" key="2">
    <source>
        <dbReference type="EMBL" id="SPT20027.1"/>
    </source>
</evidence>
<reference evidence="2 3" key="1">
    <citation type="submission" date="2018-05" db="EMBL/GenBank/DDBJ databases">
        <authorList>
            <person name="Thind KAUR A."/>
        </authorList>
    </citation>
    <scope>NUCLEOTIDE SEQUENCE [LARGE SCALE GENOMIC DNA]</scope>
</reference>
<dbReference type="PANTHER" id="PTHR36766:SF73">
    <property type="entry name" value="NB-ARC DOMAIN-CONTAINING PROTEIN"/>
    <property type="match status" value="1"/>
</dbReference>
<feature type="compositionally biased region" description="Acidic residues" evidence="1">
    <location>
        <begin position="228"/>
        <end position="238"/>
    </location>
</feature>
<organism evidence="2 3">
    <name type="scientific">Triticum aestivum</name>
    <name type="common">Wheat</name>
    <dbReference type="NCBI Taxonomy" id="4565"/>
    <lineage>
        <taxon>Eukaryota</taxon>
        <taxon>Viridiplantae</taxon>
        <taxon>Streptophyta</taxon>
        <taxon>Embryophyta</taxon>
        <taxon>Tracheophyta</taxon>
        <taxon>Spermatophyta</taxon>
        <taxon>Magnoliopsida</taxon>
        <taxon>Liliopsida</taxon>
        <taxon>Poales</taxon>
        <taxon>Poaceae</taxon>
        <taxon>BOP clade</taxon>
        <taxon>Pooideae</taxon>
        <taxon>Triticodae</taxon>
        <taxon>Triticeae</taxon>
        <taxon>Triticinae</taxon>
        <taxon>Triticum</taxon>
    </lineage>
</organism>
<feature type="region of interest" description="Disordered" evidence="1">
    <location>
        <begin position="228"/>
        <end position="259"/>
    </location>
</feature>
<dbReference type="InterPro" id="IPR032675">
    <property type="entry name" value="LRR_dom_sf"/>
</dbReference>
<name>A0A7H4LN38_WHEAT</name>
<dbReference type="Proteomes" id="UP000280104">
    <property type="component" value="Chromosome II"/>
</dbReference>
<sequence>MPKLEKCSCTSVEGMSSRLRALQIEDCQALKEFDLFENNDKFETGQRPWAPSLSKLVLEGCPHLKVSKPLPPSTTCSELVISGVSTLPYMQGSSGGNLCIGYFGEYEDGDFDDTSEELRILDGKILMFHTLRNLKWMEICGCRNLVSISFKGFSYLISLTGLEIRRCEKLFSPDEMPEHTHEDVPAANCKAFPSLESLSIVSCGIAGKWLSLMLQHAPCLEELYLSSEEEENSEDEENNVSNLSSTRNDTSSGNPDDGLLRDRLSHIPLNLISPLKRITIERCPRLTFNWGKEGVSGFTSLEKLIILDRPDLLSSLVHTSGRWLLPKSIGELESNGHSQGTLQPCFPSDITSLKRLVVCESLGLQSLQLHTCTALEELRIQGCQSITGLQGLQFLGSLRHLTIYNCPGLPPYLESFSRQDYKLCPRLEKLFINDPSVLTTSFCKHLTSLQRLQLNTLNKVKRLTDDQERALVLLKSLQEVEFLLCSDLVDLPAGLHNLPSVKSLKVCICLGISRLPETGLPPSLEELEIKNCSKELADECRLLPPSKLNVKID</sequence>
<gene>
    <name evidence="2" type="ORF">CAMPLR22A2D_LOCUS4653</name>
</gene>
<dbReference type="SUPFAM" id="SSF52058">
    <property type="entry name" value="L domain-like"/>
    <property type="match status" value="2"/>
</dbReference>
<dbReference type="Gene3D" id="3.80.10.10">
    <property type="entry name" value="Ribonuclease Inhibitor"/>
    <property type="match status" value="2"/>
</dbReference>